<dbReference type="HAMAP" id="MF_00211">
    <property type="entry name" value="TrpD"/>
    <property type="match status" value="1"/>
</dbReference>
<evidence type="ECO:0000256" key="3">
    <source>
        <dbReference type="ARBA" id="ARBA00022723"/>
    </source>
</evidence>
<dbReference type="GO" id="GO:0005829">
    <property type="term" value="C:cytosol"/>
    <property type="evidence" value="ECO:0007669"/>
    <property type="project" value="TreeGrafter"/>
</dbReference>
<dbReference type="InterPro" id="IPR005940">
    <property type="entry name" value="Anthranilate_Pribosyl_Tfrase"/>
</dbReference>
<dbReference type="InterPro" id="IPR017459">
    <property type="entry name" value="Glycosyl_Trfase_fam3_N_dom"/>
</dbReference>
<dbReference type="SUPFAM" id="SSF52418">
    <property type="entry name" value="Nucleoside phosphorylase/phosphoribosyltransferase catalytic domain"/>
    <property type="match status" value="1"/>
</dbReference>
<feature type="domain" description="Glycosyl transferase family 3" evidence="4">
    <location>
        <begin position="73"/>
        <end position="296"/>
    </location>
</feature>
<feature type="domain" description="Glycosyl transferase family 3 N-terminal" evidence="5">
    <location>
        <begin position="5"/>
        <end position="66"/>
    </location>
</feature>
<dbReference type="Pfam" id="PF02885">
    <property type="entry name" value="Glycos_trans_3N"/>
    <property type="match status" value="1"/>
</dbReference>
<keyword evidence="3" id="KW-0479">Metal-binding</keyword>
<keyword evidence="2 6" id="KW-0808">Transferase</keyword>
<dbReference type="PANTHER" id="PTHR43285:SF2">
    <property type="entry name" value="ANTHRANILATE PHOSPHORIBOSYLTRANSFERASE"/>
    <property type="match status" value="1"/>
</dbReference>
<evidence type="ECO:0000259" key="5">
    <source>
        <dbReference type="Pfam" id="PF02885"/>
    </source>
</evidence>
<dbReference type="Pfam" id="PF00591">
    <property type="entry name" value="Glycos_transf_3"/>
    <property type="match status" value="1"/>
</dbReference>
<gene>
    <name evidence="6" type="primary">trpD</name>
    <name evidence="6" type="ORF">ENN50_01400</name>
</gene>
<sequence>MQQQALLDKLLSGSSLSSPEMEFCIEGMMTGEFSDIVISALLALLQKKGFNASELSSACRALIAKAVTIRLDEHAVDTCGTGGDKAGTFNISTIAAFISCGAGAPIAKHGNRSITSRCGSADVLEALGYDITLPPESTIELFRQTGFAFLFAPIYHPSMKAVAHIRRELGIKTIFNALGPLVNPAGVRRQVIGVYDESLLDLYTETLRQNGSHHALVIHGHTETGAGIDEASVCGVSRIAELQDGEITYHSVYPEEFGLGRWTIGELKGGDREENALIIRQILDGSATRPQIDAALYASAI</sequence>
<dbReference type="EC" id="2.4.2.18" evidence="6"/>
<organism evidence="6">
    <name type="scientific">Prosthecochloris aestuarii</name>
    <dbReference type="NCBI Taxonomy" id="1102"/>
    <lineage>
        <taxon>Bacteria</taxon>
        <taxon>Pseudomonadati</taxon>
        <taxon>Chlorobiota</taxon>
        <taxon>Chlorobiia</taxon>
        <taxon>Chlorobiales</taxon>
        <taxon>Chlorobiaceae</taxon>
        <taxon>Prosthecochloris</taxon>
    </lineage>
</organism>
<dbReference type="PANTHER" id="PTHR43285">
    <property type="entry name" value="ANTHRANILATE PHOSPHORIBOSYLTRANSFERASE"/>
    <property type="match status" value="1"/>
</dbReference>
<dbReference type="GO" id="GO:0046872">
    <property type="term" value="F:metal ion binding"/>
    <property type="evidence" value="ECO:0007669"/>
    <property type="project" value="UniProtKB-KW"/>
</dbReference>
<reference evidence="6" key="1">
    <citation type="journal article" date="2020" name="mSystems">
        <title>Genome- and Community-Level Interaction Insights into Carbon Utilization and Element Cycling Functions of Hydrothermarchaeota in Hydrothermal Sediment.</title>
        <authorList>
            <person name="Zhou Z."/>
            <person name="Liu Y."/>
            <person name="Xu W."/>
            <person name="Pan J."/>
            <person name="Luo Z.H."/>
            <person name="Li M."/>
        </authorList>
    </citation>
    <scope>NUCLEOTIDE SEQUENCE [LARGE SCALE GENOMIC DNA]</scope>
    <source>
        <strain evidence="6">SpSt-1181</strain>
    </source>
</reference>
<dbReference type="Proteomes" id="UP000886335">
    <property type="component" value="Unassembled WGS sequence"/>
</dbReference>
<comment type="caution">
    <text evidence="6">The sequence shown here is derived from an EMBL/GenBank/DDBJ whole genome shotgun (WGS) entry which is preliminary data.</text>
</comment>
<dbReference type="InterPro" id="IPR036320">
    <property type="entry name" value="Glycosyl_Trfase_fam3_N_dom_sf"/>
</dbReference>
<dbReference type="SUPFAM" id="SSF47648">
    <property type="entry name" value="Nucleoside phosphorylase/phosphoribosyltransferase N-terminal domain"/>
    <property type="match status" value="1"/>
</dbReference>
<accession>A0A831WP25</accession>
<dbReference type="InterPro" id="IPR000312">
    <property type="entry name" value="Glycosyl_Trfase_fam3"/>
</dbReference>
<evidence type="ECO:0000256" key="2">
    <source>
        <dbReference type="ARBA" id="ARBA00022679"/>
    </source>
</evidence>
<dbReference type="AlphaFoldDB" id="A0A831WP25"/>
<dbReference type="Gene3D" id="1.20.970.10">
    <property type="entry name" value="Transferase, Pyrimidine Nucleoside Phosphorylase, Chain C"/>
    <property type="match status" value="1"/>
</dbReference>
<protein>
    <submittedName>
        <fullName evidence="6">Anthranilate phosphoribosyltransferase</fullName>
        <ecNumber evidence="6">2.4.2.18</ecNumber>
    </submittedName>
</protein>
<evidence type="ECO:0000256" key="1">
    <source>
        <dbReference type="ARBA" id="ARBA00022676"/>
    </source>
</evidence>
<proteinExistence type="inferred from homology"/>
<dbReference type="GO" id="GO:0000162">
    <property type="term" value="P:L-tryptophan biosynthetic process"/>
    <property type="evidence" value="ECO:0007669"/>
    <property type="project" value="InterPro"/>
</dbReference>
<evidence type="ECO:0000259" key="4">
    <source>
        <dbReference type="Pfam" id="PF00591"/>
    </source>
</evidence>
<dbReference type="GO" id="GO:0004048">
    <property type="term" value="F:anthranilate phosphoribosyltransferase activity"/>
    <property type="evidence" value="ECO:0007669"/>
    <property type="project" value="UniProtKB-EC"/>
</dbReference>
<feature type="non-terminal residue" evidence="6">
    <location>
        <position position="301"/>
    </location>
</feature>
<dbReference type="InterPro" id="IPR035902">
    <property type="entry name" value="Nuc_phospho_transferase"/>
</dbReference>
<name>A0A831WP25_PROAE</name>
<dbReference type="EMBL" id="DSBW01000031">
    <property type="protein sequence ID" value="HED30352.1"/>
    <property type="molecule type" value="Genomic_DNA"/>
</dbReference>
<keyword evidence="1 6" id="KW-0328">Glycosyltransferase</keyword>
<dbReference type="NCBIfam" id="TIGR01245">
    <property type="entry name" value="trpD"/>
    <property type="match status" value="1"/>
</dbReference>
<evidence type="ECO:0000313" key="6">
    <source>
        <dbReference type="EMBL" id="HED30352.1"/>
    </source>
</evidence>
<dbReference type="Gene3D" id="3.40.1030.10">
    <property type="entry name" value="Nucleoside phosphorylase/phosphoribosyltransferase catalytic domain"/>
    <property type="match status" value="1"/>
</dbReference>